<evidence type="ECO:0000259" key="1">
    <source>
        <dbReference type="Pfam" id="PF04149"/>
    </source>
</evidence>
<gene>
    <name evidence="2" type="ORF">GCM10022223_03320</name>
</gene>
<accession>A0ABP6YWD7</accession>
<dbReference type="InterPro" id="IPR007278">
    <property type="entry name" value="DUF397"/>
</dbReference>
<protein>
    <recommendedName>
        <fullName evidence="1">DUF397 domain-containing protein</fullName>
    </recommendedName>
</protein>
<organism evidence="2 3">
    <name type="scientific">Kineosporia mesophila</name>
    <dbReference type="NCBI Taxonomy" id="566012"/>
    <lineage>
        <taxon>Bacteria</taxon>
        <taxon>Bacillati</taxon>
        <taxon>Actinomycetota</taxon>
        <taxon>Actinomycetes</taxon>
        <taxon>Kineosporiales</taxon>
        <taxon>Kineosporiaceae</taxon>
        <taxon>Kineosporia</taxon>
    </lineage>
</organism>
<evidence type="ECO:0000313" key="3">
    <source>
        <dbReference type="Proteomes" id="UP001501074"/>
    </source>
</evidence>
<dbReference type="EMBL" id="BAAAZO010000001">
    <property type="protein sequence ID" value="GAA3592000.1"/>
    <property type="molecule type" value="Genomic_DNA"/>
</dbReference>
<reference evidence="3" key="1">
    <citation type="journal article" date="2019" name="Int. J. Syst. Evol. Microbiol.">
        <title>The Global Catalogue of Microorganisms (GCM) 10K type strain sequencing project: providing services to taxonomists for standard genome sequencing and annotation.</title>
        <authorList>
            <consortium name="The Broad Institute Genomics Platform"/>
            <consortium name="The Broad Institute Genome Sequencing Center for Infectious Disease"/>
            <person name="Wu L."/>
            <person name="Ma J."/>
        </authorList>
    </citation>
    <scope>NUCLEOTIDE SEQUENCE [LARGE SCALE GENOMIC DNA]</scope>
    <source>
        <strain evidence="3">JCM 16902</strain>
    </source>
</reference>
<sequence length="73" mass="8059">MREPQRESSSIVGSEWQRSSYCASGSCVEVKFLGPENGVLVRDSKQADGAVLSFDAQEWRAFVAGVRDSEFEV</sequence>
<keyword evidence="3" id="KW-1185">Reference proteome</keyword>
<proteinExistence type="predicted"/>
<feature type="domain" description="DUF397" evidence="1">
    <location>
        <begin position="15"/>
        <end position="67"/>
    </location>
</feature>
<dbReference type="Pfam" id="PF04149">
    <property type="entry name" value="DUF397"/>
    <property type="match status" value="1"/>
</dbReference>
<evidence type="ECO:0000313" key="2">
    <source>
        <dbReference type="EMBL" id="GAA3592000.1"/>
    </source>
</evidence>
<name>A0ABP6YWD7_9ACTN</name>
<dbReference type="Proteomes" id="UP001501074">
    <property type="component" value="Unassembled WGS sequence"/>
</dbReference>
<comment type="caution">
    <text evidence="2">The sequence shown here is derived from an EMBL/GenBank/DDBJ whole genome shotgun (WGS) entry which is preliminary data.</text>
</comment>
<dbReference type="RefSeq" id="WP_345718547.1">
    <property type="nucleotide sequence ID" value="NZ_BAAAZO010000001.1"/>
</dbReference>